<dbReference type="PRINTS" id="PR00669">
    <property type="entry name" value="INHIBINA"/>
</dbReference>
<protein>
    <recommendedName>
        <fullName evidence="10">TGF-beta family profile domain-containing protein</fullName>
    </recommendedName>
</protein>
<evidence type="ECO:0000256" key="4">
    <source>
        <dbReference type="ARBA" id="ARBA00022729"/>
    </source>
</evidence>
<evidence type="ECO:0000256" key="2">
    <source>
        <dbReference type="ARBA" id="ARBA00006656"/>
    </source>
</evidence>
<dbReference type="EMBL" id="KB295623">
    <property type="protein sequence ID" value="ELU12862.1"/>
    <property type="molecule type" value="Genomic_DNA"/>
</dbReference>
<keyword evidence="6" id="KW-1015">Disulfide bond</keyword>
<organism evidence="11">
    <name type="scientific">Capitella teleta</name>
    <name type="common">Polychaete worm</name>
    <dbReference type="NCBI Taxonomy" id="283909"/>
    <lineage>
        <taxon>Eukaryota</taxon>
        <taxon>Metazoa</taxon>
        <taxon>Spiralia</taxon>
        <taxon>Lophotrochozoa</taxon>
        <taxon>Annelida</taxon>
        <taxon>Polychaeta</taxon>
        <taxon>Sedentaria</taxon>
        <taxon>Scolecida</taxon>
        <taxon>Capitellidae</taxon>
        <taxon>Capitella</taxon>
    </lineage>
</organism>
<dbReference type="FunCoup" id="R7V2Z1">
    <property type="interactions" value="93"/>
</dbReference>
<proteinExistence type="inferred from homology"/>
<feature type="domain" description="TGF-beta family profile" evidence="10">
    <location>
        <begin position="249"/>
        <end position="372"/>
    </location>
</feature>
<dbReference type="PANTHER" id="PTHR11848:SF263">
    <property type="entry name" value="PROTEIN DECAPENTAPLEGIC"/>
    <property type="match status" value="1"/>
</dbReference>
<comment type="subcellular location">
    <subcellularLocation>
        <location evidence="1">Secreted</location>
    </subcellularLocation>
</comment>
<dbReference type="PROSITE" id="PS00250">
    <property type="entry name" value="TGF_BETA_1"/>
    <property type="match status" value="1"/>
</dbReference>
<evidence type="ECO:0000256" key="9">
    <source>
        <dbReference type="SAM" id="MobiDB-lite"/>
    </source>
</evidence>
<name>R7V2Z1_CAPTE</name>
<dbReference type="InterPro" id="IPR001111">
    <property type="entry name" value="TGF-b_propeptide"/>
</dbReference>
<dbReference type="Pfam" id="PF00019">
    <property type="entry name" value="TGF_beta"/>
    <property type="match status" value="1"/>
</dbReference>
<dbReference type="Gene3D" id="2.10.90.10">
    <property type="entry name" value="Cystine-knot cytokines"/>
    <property type="match status" value="1"/>
</dbReference>
<keyword evidence="3" id="KW-0964">Secreted</keyword>
<dbReference type="SMART" id="SM00204">
    <property type="entry name" value="TGFB"/>
    <property type="match status" value="1"/>
</dbReference>
<dbReference type="OrthoDB" id="5987191at2759"/>
<dbReference type="GO" id="GO:0005615">
    <property type="term" value="C:extracellular space"/>
    <property type="evidence" value="ECO:0007669"/>
    <property type="project" value="TreeGrafter"/>
</dbReference>
<evidence type="ECO:0000313" key="13">
    <source>
        <dbReference type="Proteomes" id="UP000014760"/>
    </source>
</evidence>
<evidence type="ECO:0000256" key="5">
    <source>
        <dbReference type="ARBA" id="ARBA00023030"/>
    </source>
</evidence>
<reference evidence="12" key="3">
    <citation type="submission" date="2015-06" db="UniProtKB">
        <authorList>
            <consortium name="EnsemblMetazoa"/>
        </authorList>
    </citation>
    <scope>IDENTIFICATION</scope>
</reference>
<dbReference type="InterPro" id="IPR001839">
    <property type="entry name" value="TGF-b_C"/>
</dbReference>
<evidence type="ECO:0000313" key="11">
    <source>
        <dbReference type="EMBL" id="ELU12862.1"/>
    </source>
</evidence>
<gene>
    <name evidence="11" type="ORF">CAPTEDRAFT_173895</name>
</gene>
<evidence type="ECO:0000259" key="10">
    <source>
        <dbReference type="PROSITE" id="PS51362"/>
    </source>
</evidence>
<keyword evidence="13" id="KW-1185">Reference proteome</keyword>
<dbReference type="GO" id="GO:0005125">
    <property type="term" value="F:cytokine activity"/>
    <property type="evidence" value="ECO:0007669"/>
    <property type="project" value="TreeGrafter"/>
</dbReference>
<dbReference type="AlphaFoldDB" id="R7V2Z1"/>
<dbReference type="HOGENOM" id="CLU_020515_4_1_1"/>
<reference evidence="13" key="1">
    <citation type="submission" date="2012-12" db="EMBL/GenBank/DDBJ databases">
        <authorList>
            <person name="Hellsten U."/>
            <person name="Grimwood J."/>
            <person name="Chapman J.A."/>
            <person name="Shapiro H."/>
            <person name="Aerts A."/>
            <person name="Otillar R.P."/>
            <person name="Terry A.Y."/>
            <person name="Boore J.L."/>
            <person name="Simakov O."/>
            <person name="Marletaz F."/>
            <person name="Cho S.-J."/>
            <person name="Edsinger-Gonzales E."/>
            <person name="Havlak P."/>
            <person name="Kuo D.-H."/>
            <person name="Larsson T."/>
            <person name="Lv J."/>
            <person name="Arendt D."/>
            <person name="Savage R."/>
            <person name="Osoegawa K."/>
            <person name="de Jong P."/>
            <person name="Lindberg D.R."/>
            <person name="Seaver E.C."/>
            <person name="Weisblat D.A."/>
            <person name="Putnam N.H."/>
            <person name="Grigoriev I.V."/>
            <person name="Rokhsar D.S."/>
        </authorList>
    </citation>
    <scope>NUCLEOTIDE SEQUENCE</scope>
    <source>
        <strain evidence="13">I ESC-2004</strain>
    </source>
</reference>
<dbReference type="STRING" id="283909.R7V2Z1"/>
<dbReference type="EMBL" id="AMQN01000766">
    <property type="status" value="NOT_ANNOTATED_CDS"/>
    <property type="molecule type" value="Genomic_DNA"/>
</dbReference>
<dbReference type="Pfam" id="PF00688">
    <property type="entry name" value="TGFb_propeptide"/>
    <property type="match status" value="1"/>
</dbReference>
<dbReference type="OMA" id="FQDVGWS"/>
<dbReference type="SUPFAM" id="SSF57501">
    <property type="entry name" value="Cystine-knot cytokines"/>
    <property type="match status" value="1"/>
</dbReference>
<evidence type="ECO:0000256" key="6">
    <source>
        <dbReference type="ARBA" id="ARBA00023157"/>
    </source>
</evidence>
<evidence type="ECO:0000256" key="3">
    <source>
        <dbReference type="ARBA" id="ARBA00022525"/>
    </source>
</evidence>
<dbReference type="PROSITE" id="PS51362">
    <property type="entry name" value="TGF_BETA_2"/>
    <property type="match status" value="1"/>
</dbReference>
<dbReference type="InterPro" id="IPR017948">
    <property type="entry name" value="TGFb_CS"/>
</dbReference>
<reference evidence="11 13" key="2">
    <citation type="journal article" date="2013" name="Nature">
        <title>Insights into bilaterian evolution from three spiralian genomes.</title>
        <authorList>
            <person name="Simakov O."/>
            <person name="Marletaz F."/>
            <person name="Cho S.J."/>
            <person name="Edsinger-Gonzales E."/>
            <person name="Havlak P."/>
            <person name="Hellsten U."/>
            <person name="Kuo D.H."/>
            <person name="Larsson T."/>
            <person name="Lv J."/>
            <person name="Arendt D."/>
            <person name="Savage R."/>
            <person name="Osoegawa K."/>
            <person name="de Jong P."/>
            <person name="Grimwood J."/>
            <person name="Chapman J.A."/>
            <person name="Shapiro H."/>
            <person name="Aerts A."/>
            <person name="Otillar R.P."/>
            <person name="Terry A.Y."/>
            <person name="Boore J.L."/>
            <person name="Grigoriev I.V."/>
            <person name="Lindberg D.R."/>
            <person name="Seaver E.C."/>
            <person name="Weisblat D.A."/>
            <person name="Putnam N.H."/>
            <person name="Rokhsar D.S."/>
        </authorList>
    </citation>
    <scope>NUCLEOTIDE SEQUENCE</scope>
    <source>
        <strain evidence="11 13">I ESC-2004</strain>
    </source>
</reference>
<evidence type="ECO:0000256" key="8">
    <source>
        <dbReference type="RuleBase" id="RU000354"/>
    </source>
</evidence>
<feature type="compositionally biased region" description="Basic residues" evidence="9">
    <location>
        <begin position="252"/>
        <end position="273"/>
    </location>
</feature>
<dbReference type="InterPro" id="IPR029034">
    <property type="entry name" value="Cystine-knot_cytokine"/>
</dbReference>
<sequence length="372" mass="42852">MLPSSPQLTTADPVILETLERNLLDLFGLSRRPKPRGGVHVPRFMRELYQQHTASHSVHQHHWHRVHPTYAANTIRSFTQEPHLHDGMSQLGSETEAHLHFNISAMLPHETLRAAELRVLTLNANQTYSQEVLPAYRLEVHDVISPRKNRQEAITRLLDTRVVRSQRTLWEALDVGPALQRWHRRPSENHGLLVRLVPSSPTAAGEQQKHVRLRRSIRQQHAEWQGEQPMLVTYSDDGKEKKKKPRTDRSRRSSKSKNKRTRSKKRKHPRCRRRQLSVHFEDVGWNDWIVAPPGYEAYYCQGECPSHLSDHLNATNHAIVQTLVNSVDSQAVPKPCCVPTDLLPISMLYVDEYGEVTLKSYQDMVVIACGCR</sequence>
<dbReference type="PANTHER" id="PTHR11848">
    <property type="entry name" value="TGF-BETA FAMILY"/>
    <property type="match status" value="1"/>
</dbReference>
<dbReference type="Gene3D" id="2.60.120.970">
    <property type="match status" value="1"/>
</dbReference>
<evidence type="ECO:0000256" key="7">
    <source>
        <dbReference type="ARBA" id="ARBA00023180"/>
    </source>
</evidence>
<keyword evidence="4" id="KW-0732">Signal</keyword>
<accession>R7V2Z1</accession>
<evidence type="ECO:0000313" key="12">
    <source>
        <dbReference type="EnsemblMetazoa" id="CapteP173895"/>
    </source>
</evidence>
<evidence type="ECO:0000256" key="1">
    <source>
        <dbReference type="ARBA" id="ARBA00004613"/>
    </source>
</evidence>
<dbReference type="FunFam" id="2.10.90.10:FF:000001">
    <property type="entry name" value="Bone morphogenetic protein 4"/>
    <property type="match status" value="1"/>
</dbReference>
<keyword evidence="7" id="KW-0325">Glycoprotein</keyword>
<comment type="similarity">
    <text evidence="2 8">Belongs to the TGF-beta family.</text>
</comment>
<keyword evidence="5 8" id="KW-0339">Growth factor</keyword>
<dbReference type="Proteomes" id="UP000014760">
    <property type="component" value="Unassembled WGS sequence"/>
</dbReference>
<dbReference type="GO" id="GO:0008083">
    <property type="term" value="F:growth factor activity"/>
    <property type="evidence" value="ECO:0007669"/>
    <property type="project" value="UniProtKB-KW"/>
</dbReference>
<feature type="region of interest" description="Disordered" evidence="9">
    <location>
        <begin position="198"/>
        <end position="273"/>
    </location>
</feature>
<dbReference type="InterPro" id="IPR015615">
    <property type="entry name" value="TGF-beta-rel"/>
</dbReference>
<dbReference type="EnsemblMetazoa" id="CapteT173895">
    <property type="protein sequence ID" value="CapteP173895"/>
    <property type="gene ID" value="CapteG173895"/>
</dbReference>